<keyword evidence="1" id="KW-0378">Hydrolase</keyword>
<dbReference type="PANTHER" id="PTHR48081:SF33">
    <property type="entry name" value="KYNURENINE FORMAMIDASE"/>
    <property type="match status" value="1"/>
</dbReference>
<gene>
    <name evidence="3" type="ORF">SAMN05216275_16311</name>
</gene>
<dbReference type="AlphaFoldDB" id="A0A1I4FHA9"/>
<sequence length="272" mass="29102">MAVRGQYDLRMALPDVLTRPAMPPDRVIGYGDDPEQIIDVRSATSEPDAPVVILLHGGFWRAKYDRVHTRPMADDLAGRGYVVCTPEYRRLGQPGGGYPGTFDDVAAAVDAIMGDLPAAGGVVLLGHSAGGHLALWSALRHRLPVTSPWHASLKIQGVVPLAGISDLGWGIDAGIGGGACSDLLDGRLALLPETDPIRLLPYDRGRLVLVHGTEDAQVPIEISRRFAERERSATLVELEGLDHFELIDPLSPGWPSVVEAIRSIVGPGGRVE</sequence>
<evidence type="ECO:0000313" key="3">
    <source>
        <dbReference type="EMBL" id="SFL16833.1"/>
    </source>
</evidence>
<dbReference type="Proteomes" id="UP000199111">
    <property type="component" value="Unassembled WGS sequence"/>
</dbReference>
<dbReference type="InterPro" id="IPR029058">
    <property type="entry name" value="AB_hydrolase_fold"/>
</dbReference>
<evidence type="ECO:0000313" key="4">
    <source>
        <dbReference type="Proteomes" id="UP000199111"/>
    </source>
</evidence>
<evidence type="ECO:0000256" key="1">
    <source>
        <dbReference type="ARBA" id="ARBA00022801"/>
    </source>
</evidence>
<keyword evidence="4" id="KW-1185">Reference proteome</keyword>
<dbReference type="SUPFAM" id="SSF53474">
    <property type="entry name" value="alpha/beta-Hydrolases"/>
    <property type="match status" value="1"/>
</dbReference>
<proteinExistence type="predicted"/>
<dbReference type="PANTHER" id="PTHR48081">
    <property type="entry name" value="AB HYDROLASE SUPERFAMILY PROTEIN C4A8.06C"/>
    <property type="match status" value="1"/>
</dbReference>
<dbReference type="GO" id="GO:0016787">
    <property type="term" value="F:hydrolase activity"/>
    <property type="evidence" value="ECO:0007669"/>
    <property type="project" value="UniProtKB-KW"/>
</dbReference>
<dbReference type="EMBL" id="FOQY01000063">
    <property type="protein sequence ID" value="SFL16833.1"/>
    <property type="molecule type" value="Genomic_DNA"/>
</dbReference>
<accession>A0A1I4FHA9</accession>
<organism evidence="3 4">
    <name type="scientific">Streptosporangium canum</name>
    <dbReference type="NCBI Taxonomy" id="324952"/>
    <lineage>
        <taxon>Bacteria</taxon>
        <taxon>Bacillati</taxon>
        <taxon>Actinomycetota</taxon>
        <taxon>Actinomycetes</taxon>
        <taxon>Streptosporangiales</taxon>
        <taxon>Streptosporangiaceae</taxon>
        <taxon>Streptosporangium</taxon>
    </lineage>
</organism>
<dbReference type="Gene3D" id="3.40.50.1820">
    <property type="entry name" value="alpha/beta hydrolase"/>
    <property type="match status" value="1"/>
</dbReference>
<name>A0A1I4FHA9_9ACTN</name>
<reference evidence="4" key="1">
    <citation type="submission" date="2016-10" db="EMBL/GenBank/DDBJ databases">
        <authorList>
            <person name="Varghese N."/>
            <person name="Submissions S."/>
        </authorList>
    </citation>
    <scope>NUCLEOTIDE SEQUENCE [LARGE SCALE GENOMIC DNA]</scope>
    <source>
        <strain evidence="4">CGMCC 4.2126</strain>
    </source>
</reference>
<protein>
    <submittedName>
        <fullName evidence="3">Acetyl esterase/lipase</fullName>
    </submittedName>
</protein>
<dbReference type="Pfam" id="PF20434">
    <property type="entry name" value="BD-FAE"/>
    <property type="match status" value="1"/>
</dbReference>
<dbReference type="InterPro" id="IPR050300">
    <property type="entry name" value="GDXG_lipolytic_enzyme"/>
</dbReference>
<feature type="domain" description="BD-FAE-like" evidence="2">
    <location>
        <begin position="45"/>
        <end position="228"/>
    </location>
</feature>
<dbReference type="InterPro" id="IPR049492">
    <property type="entry name" value="BD-FAE-like_dom"/>
</dbReference>
<evidence type="ECO:0000259" key="2">
    <source>
        <dbReference type="Pfam" id="PF20434"/>
    </source>
</evidence>